<reference evidence="1 2" key="1">
    <citation type="submission" date="2021-02" db="EMBL/GenBank/DDBJ databases">
        <title>Actinophytocola xerophila sp. nov., isolated from soil of cotton cropping field.</title>
        <authorList>
            <person name="Huang R."/>
            <person name="Chen X."/>
            <person name="Ge X."/>
            <person name="Liu W."/>
        </authorList>
    </citation>
    <scope>NUCLEOTIDE SEQUENCE [LARGE SCALE GENOMIC DNA]</scope>
    <source>
        <strain evidence="1 2">S1-96</strain>
    </source>
</reference>
<keyword evidence="2" id="KW-1185">Reference proteome</keyword>
<sequence length="82" mass="8946">MWDLTEADAFYRGSLGTTEAWRDGDLTIAYAQPDTSVRLMVPTSGKAAGPMYLVPSVAEYLAANPGFDDPSGNRHYVFGQRT</sequence>
<name>A0ABT2JCV2_9PSEU</name>
<evidence type="ECO:0000313" key="1">
    <source>
        <dbReference type="EMBL" id="MCT2585697.1"/>
    </source>
</evidence>
<dbReference type="RefSeq" id="WP_260193380.1">
    <property type="nucleotide sequence ID" value="NZ_JAFFZE010000016.1"/>
</dbReference>
<dbReference type="Proteomes" id="UP001156441">
    <property type="component" value="Unassembled WGS sequence"/>
</dbReference>
<comment type="caution">
    <text evidence="1">The sequence shown here is derived from an EMBL/GenBank/DDBJ whole genome shotgun (WGS) entry which is preliminary data.</text>
</comment>
<evidence type="ECO:0000313" key="2">
    <source>
        <dbReference type="Proteomes" id="UP001156441"/>
    </source>
</evidence>
<dbReference type="SUPFAM" id="SSF54593">
    <property type="entry name" value="Glyoxalase/Bleomycin resistance protein/Dihydroxybiphenyl dioxygenase"/>
    <property type="match status" value="1"/>
</dbReference>
<dbReference type="InterPro" id="IPR029068">
    <property type="entry name" value="Glyas_Bleomycin-R_OHBP_Dase"/>
</dbReference>
<proteinExistence type="predicted"/>
<protein>
    <submittedName>
        <fullName evidence="1">Uncharacterized protein</fullName>
    </submittedName>
</protein>
<dbReference type="EMBL" id="JAFFZE010000016">
    <property type="protein sequence ID" value="MCT2585697.1"/>
    <property type="molecule type" value="Genomic_DNA"/>
</dbReference>
<accession>A0ABT2JCV2</accession>
<gene>
    <name evidence="1" type="ORF">JT362_21495</name>
</gene>
<organism evidence="1 2">
    <name type="scientific">Actinophytocola gossypii</name>
    <dbReference type="NCBI Taxonomy" id="2812003"/>
    <lineage>
        <taxon>Bacteria</taxon>
        <taxon>Bacillati</taxon>
        <taxon>Actinomycetota</taxon>
        <taxon>Actinomycetes</taxon>
        <taxon>Pseudonocardiales</taxon>
        <taxon>Pseudonocardiaceae</taxon>
    </lineage>
</organism>